<evidence type="ECO:0000313" key="3">
    <source>
        <dbReference type="Proteomes" id="UP000182894"/>
    </source>
</evidence>
<sequence>MEEKDLSEAVFSEFHQLKSNGVDLGSPSLVRFNLQSSIMTSCPVTLILPPQSWVNGGPGLEVISGMRIADTTLADTTFETLWNCTKEHYGLTVATAIVSTAGIPISKTAVGTWVYTGSSKTTNIASLVGMRFFPRTLIRQPTVARMAKATFGTVRVFGVIGRGIPFVAAGLAVFDLVSIGLCAYEAKNGR</sequence>
<dbReference type="AlphaFoldDB" id="A0A1G7ZJS3"/>
<keyword evidence="1" id="KW-0472">Membrane</keyword>
<dbReference type="Proteomes" id="UP000182894">
    <property type="component" value="Unassembled WGS sequence"/>
</dbReference>
<gene>
    <name evidence="2" type="ORF">SAMN05216605_104295</name>
</gene>
<reference evidence="3" key="1">
    <citation type="submission" date="2016-10" db="EMBL/GenBank/DDBJ databases">
        <authorList>
            <person name="Varghese N."/>
            <person name="Submissions S."/>
        </authorList>
    </citation>
    <scope>NUCLEOTIDE SEQUENCE [LARGE SCALE GENOMIC DNA]</scope>
    <source>
        <strain evidence="3">ATCC 700689</strain>
    </source>
</reference>
<feature type="transmembrane region" description="Helical" evidence="1">
    <location>
        <begin position="163"/>
        <end position="184"/>
    </location>
</feature>
<protein>
    <submittedName>
        <fullName evidence="2">Uncharacterized protein</fullName>
    </submittedName>
</protein>
<dbReference type="EMBL" id="FNCO01000004">
    <property type="protein sequence ID" value="SDH08963.1"/>
    <property type="molecule type" value="Genomic_DNA"/>
</dbReference>
<accession>A0A1G7ZJS3</accession>
<keyword evidence="1" id="KW-1133">Transmembrane helix</keyword>
<dbReference type="OrthoDB" id="6860129at2"/>
<name>A0A1G7ZJS3_9PSED</name>
<keyword evidence="3" id="KW-1185">Reference proteome</keyword>
<dbReference type="STRING" id="89065.SAMN05216605_104295"/>
<keyword evidence="1" id="KW-0812">Transmembrane</keyword>
<dbReference type="RefSeq" id="WP_074752441.1">
    <property type="nucleotide sequence ID" value="NZ_FNCO01000004.1"/>
</dbReference>
<evidence type="ECO:0000313" key="2">
    <source>
        <dbReference type="EMBL" id="SDH08963.1"/>
    </source>
</evidence>
<proteinExistence type="predicted"/>
<evidence type="ECO:0000256" key="1">
    <source>
        <dbReference type="SAM" id="Phobius"/>
    </source>
</evidence>
<organism evidence="2 3">
    <name type="scientific">Pseudomonas abietaniphila</name>
    <dbReference type="NCBI Taxonomy" id="89065"/>
    <lineage>
        <taxon>Bacteria</taxon>
        <taxon>Pseudomonadati</taxon>
        <taxon>Pseudomonadota</taxon>
        <taxon>Gammaproteobacteria</taxon>
        <taxon>Pseudomonadales</taxon>
        <taxon>Pseudomonadaceae</taxon>
        <taxon>Pseudomonas</taxon>
    </lineage>
</organism>